<evidence type="ECO:0000259" key="1">
    <source>
        <dbReference type="SMART" id="SM00471"/>
    </source>
</evidence>
<dbReference type="AlphaFoldDB" id="A0A944CJ06"/>
<dbReference type="SMART" id="SM00471">
    <property type="entry name" value="HDc"/>
    <property type="match status" value="1"/>
</dbReference>
<organism evidence="2 3">
    <name type="scientific">Mesobacillus boroniphilus</name>
    <dbReference type="NCBI Taxonomy" id="308892"/>
    <lineage>
        <taxon>Bacteria</taxon>
        <taxon>Bacillati</taxon>
        <taxon>Bacillota</taxon>
        <taxon>Bacilli</taxon>
        <taxon>Bacillales</taxon>
        <taxon>Bacillaceae</taxon>
        <taxon>Mesobacillus</taxon>
    </lineage>
</organism>
<feature type="domain" description="HD/PDEase" evidence="1">
    <location>
        <begin position="23"/>
        <end position="130"/>
    </location>
</feature>
<dbReference type="InterPro" id="IPR003607">
    <property type="entry name" value="HD/PDEase_dom"/>
</dbReference>
<dbReference type="GO" id="GO:0008893">
    <property type="term" value="F:guanosine-3',5'-bis(diphosphate) 3'-diphosphatase activity"/>
    <property type="evidence" value="ECO:0007669"/>
    <property type="project" value="TreeGrafter"/>
</dbReference>
<dbReference type="PANTHER" id="PTHR46246">
    <property type="entry name" value="GUANOSINE-3',5'-BIS(DIPHOSPHATE) 3'-PYROPHOSPHOHYDROLASE MESH1"/>
    <property type="match status" value="1"/>
</dbReference>
<sequence length="211" mass="24454">MDLIDKALQIASMAHEGQYRKNTIIPYIAHPVAVGMILQKAGYRKEVVAAGILHDTVEDTDLTMEDIEQEFGKEIATIVEGCSEPDKSLSWEERKEHTIEFLKTASEEIRVVACADKLHNVRSIHQDVEESGEEVWKRFRRGKKQQEWYYRNVVESLGYATKFPLLAKLEKEIDRLFEKEEINYNESDFSITEDAGLDKDDILDRKHPNRK</sequence>
<dbReference type="Proteomes" id="UP000761411">
    <property type="component" value="Unassembled WGS sequence"/>
</dbReference>
<dbReference type="PANTHER" id="PTHR46246:SF1">
    <property type="entry name" value="GUANOSINE-3',5'-BIS(DIPHOSPHATE) 3'-PYROPHOSPHOHYDROLASE MESH1"/>
    <property type="match status" value="1"/>
</dbReference>
<dbReference type="RefSeq" id="WP_213367530.1">
    <property type="nucleotide sequence ID" value="NZ_QTKX01000001.1"/>
</dbReference>
<dbReference type="InterPro" id="IPR052194">
    <property type="entry name" value="MESH1"/>
</dbReference>
<reference evidence="2 3" key="1">
    <citation type="journal article" date="2021" name="Microorganisms">
        <title>Bacterial Dimethylsulfoniopropionate Biosynthesis in the East China Sea.</title>
        <authorList>
            <person name="Liu J."/>
            <person name="Zhang Y."/>
            <person name="Liu J."/>
            <person name="Zhong H."/>
            <person name="Williams B.T."/>
            <person name="Zheng Y."/>
            <person name="Curson A.R.J."/>
            <person name="Sun C."/>
            <person name="Sun H."/>
            <person name="Song D."/>
            <person name="Wagner Mackenzie B."/>
            <person name="Bermejo Martinez A."/>
            <person name="Todd J.D."/>
            <person name="Zhang X.H."/>
        </authorList>
    </citation>
    <scope>NUCLEOTIDE SEQUENCE [LARGE SCALE GENOMIC DNA]</scope>
    <source>
        <strain evidence="2 3">ESS08</strain>
    </source>
</reference>
<protein>
    <submittedName>
        <fullName evidence="2">HD domain-containing protein</fullName>
    </submittedName>
</protein>
<dbReference type="Gene3D" id="1.10.3210.10">
    <property type="entry name" value="Hypothetical protein af1432"/>
    <property type="match status" value="1"/>
</dbReference>
<proteinExistence type="predicted"/>
<keyword evidence="3" id="KW-1185">Reference proteome</keyword>
<dbReference type="SUPFAM" id="SSF109604">
    <property type="entry name" value="HD-domain/PDEase-like"/>
    <property type="match status" value="1"/>
</dbReference>
<evidence type="ECO:0000313" key="3">
    <source>
        <dbReference type="Proteomes" id="UP000761411"/>
    </source>
</evidence>
<dbReference type="EMBL" id="QTKX01000001">
    <property type="protein sequence ID" value="MBS8264011.1"/>
    <property type="molecule type" value="Genomic_DNA"/>
</dbReference>
<name>A0A944CJ06_9BACI</name>
<evidence type="ECO:0000313" key="2">
    <source>
        <dbReference type="EMBL" id="MBS8264011.1"/>
    </source>
</evidence>
<accession>A0A944CJ06</accession>
<gene>
    <name evidence="2" type="ORF">DYI25_06135</name>
</gene>
<comment type="caution">
    <text evidence="2">The sequence shown here is derived from an EMBL/GenBank/DDBJ whole genome shotgun (WGS) entry which is preliminary data.</text>
</comment>
<dbReference type="Pfam" id="PF13328">
    <property type="entry name" value="HD_4"/>
    <property type="match status" value="1"/>
</dbReference>